<feature type="transmembrane region" description="Helical" evidence="13">
    <location>
        <begin position="424"/>
        <end position="447"/>
    </location>
</feature>
<dbReference type="STRING" id="35570.A0A1I8QAM1"/>
<keyword evidence="4 12" id="KW-0894">Sodium channel</keyword>
<dbReference type="PANTHER" id="PTHR11690">
    <property type="entry name" value="AMILORIDE-SENSITIVE SODIUM CHANNEL-RELATED"/>
    <property type="match status" value="1"/>
</dbReference>
<evidence type="ECO:0000256" key="2">
    <source>
        <dbReference type="ARBA" id="ARBA00007193"/>
    </source>
</evidence>
<keyword evidence="10 12" id="KW-0739">Sodium transport</keyword>
<dbReference type="Pfam" id="PF00858">
    <property type="entry name" value="ASC"/>
    <property type="match status" value="1"/>
</dbReference>
<keyword evidence="8 12" id="KW-0406">Ion transport</keyword>
<evidence type="ECO:0000256" key="3">
    <source>
        <dbReference type="ARBA" id="ARBA00022448"/>
    </source>
</evidence>
<keyword evidence="11 12" id="KW-0407">Ion channel</keyword>
<evidence type="ECO:0000256" key="8">
    <source>
        <dbReference type="ARBA" id="ARBA00023065"/>
    </source>
</evidence>
<dbReference type="GO" id="GO:0015280">
    <property type="term" value="F:ligand-gated sodium channel activity"/>
    <property type="evidence" value="ECO:0007669"/>
    <property type="project" value="TreeGrafter"/>
</dbReference>
<sequence>MLKKNLRKNNILGNLRIYRRSLIYQTKEFFQNSTLHGVRYIAETGRPAGEKFLWFCLTSMGAVTALIIIMSLWEKYQTNPTITGLDTDFENKNVVFPTTVVCPKHVFDYNKSYEMALNKLANSDAAIAEKILPFLELLPSLSHESFNATEAMAKSLDVKGIKDLTLRQLAFAVGTTMSTYTPSAISCEDALKECKYRDELITCCEHFQPLYTEYGFCFGFNSRFESTETEDIKAGPPDVLYETDKKWALFITPSKDAKVFLFSNEEYFGKDFGPRIEWSEGEMVEVRITKKNTFTTDDARLLTIGQRKCIFHDEIKLKYFPDEYTFSSCMKDCRMTKAVSACHCSPPFYRPVDNVKICGIDDLSCLRNAWPNITNIKECIQCELGCSKTVFNIEKLIKKEVADTPGILVEFLTWPIIRYKREVLFGWVDLLVSFGGIASLFLGFSLLSGVEIIYYFTLRACCMVFENRQELYEIEQRIKNKPPPPINMSLRMQSYKAPIVVTENDPLVVVEMSSLNRSNDKPPDYKDIGGRIRKAEKDYSTFAKSLYKKPKTLPSYINSTNSSWEYGHYLP</sequence>
<accession>A0A1I8QAM1</accession>
<keyword evidence="9 13" id="KW-0472">Membrane</keyword>
<dbReference type="Gene3D" id="2.60.470.10">
    <property type="entry name" value="Acid-sensing ion channels like domains"/>
    <property type="match status" value="1"/>
</dbReference>
<dbReference type="Gene3D" id="1.10.287.770">
    <property type="entry name" value="YojJ-like"/>
    <property type="match status" value="1"/>
</dbReference>
<dbReference type="GO" id="GO:0005886">
    <property type="term" value="C:plasma membrane"/>
    <property type="evidence" value="ECO:0007669"/>
    <property type="project" value="TreeGrafter"/>
</dbReference>
<evidence type="ECO:0000256" key="10">
    <source>
        <dbReference type="ARBA" id="ARBA00023201"/>
    </source>
</evidence>
<evidence type="ECO:0000256" key="1">
    <source>
        <dbReference type="ARBA" id="ARBA00004141"/>
    </source>
</evidence>
<gene>
    <name evidence="14" type="primary">106086466</name>
</gene>
<evidence type="ECO:0000256" key="5">
    <source>
        <dbReference type="ARBA" id="ARBA00022692"/>
    </source>
</evidence>
<dbReference type="OrthoDB" id="6238402at2759"/>
<evidence type="ECO:0000256" key="7">
    <source>
        <dbReference type="ARBA" id="ARBA00023053"/>
    </source>
</evidence>
<dbReference type="InterPro" id="IPR001873">
    <property type="entry name" value="ENaC"/>
</dbReference>
<name>A0A1I8QAM1_STOCA</name>
<evidence type="ECO:0008006" key="16">
    <source>
        <dbReference type="Google" id="ProtNLM"/>
    </source>
</evidence>
<evidence type="ECO:0000256" key="6">
    <source>
        <dbReference type="ARBA" id="ARBA00022989"/>
    </source>
</evidence>
<dbReference type="EnsemblMetazoa" id="SCAU015372-RA">
    <property type="protein sequence ID" value="SCAU015372-PA"/>
    <property type="gene ID" value="SCAU015372"/>
</dbReference>
<evidence type="ECO:0000313" key="15">
    <source>
        <dbReference type="Proteomes" id="UP000095300"/>
    </source>
</evidence>
<comment type="similarity">
    <text evidence="2 12">Belongs to the amiloride-sensitive sodium channel (TC 1.A.6) family.</text>
</comment>
<reference evidence="14" key="1">
    <citation type="submission" date="2020-05" db="UniProtKB">
        <authorList>
            <consortium name="EnsemblMetazoa"/>
        </authorList>
    </citation>
    <scope>IDENTIFICATION</scope>
    <source>
        <strain evidence="14">USDA</strain>
    </source>
</reference>
<keyword evidence="6 13" id="KW-1133">Transmembrane helix</keyword>
<dbReference type="Proteomes" id="UP000095300">
    <property type="component" value="Unassembled WGS sequence"/>
</dbReference>
<organism evidence="14 15">
    <name type="scientific">Stomoxys calcitrans</name>
    <name type="common">Stable fly</name>
    <name type="synonym">Conops calcitrans</name>
    <dbReference type="NCBI Taxonomy" id="35570"/>
    <lineage>
        <taxon>Eukaryota</taxon>
        <taxon>Metazoa</taxon>
        <taxon>Ecdysozoa</taxon>
        <taxon>Arthropoda</taxon>
        <taxon>Hexapoda</taxon>
        <taxon>Insecta</taxon>
        <taxon>Pterygota</taxon>
        <taxon>Neoptera</taxon>
        <taxon>Endopterygota</taxon>
        <taxon>Diptera</taxon>
        <taxon>Brachycera</taxon>
        <taxon>Muscomorpha</taxon>
        <taxon>Muscoidea</taxon>
        <taxon>Muscidae</taxon>
        <taxon>Stomoxys</taxon>
    </lineage>
</organism>
<comment type="subcellular location">
    <subcellularLocation>
        <location evidence="1">Membrane</location>
        <topology evidence="1">Multi-pass membrane protein</topology>
    </subcellularLocation>
</comment>
<proteinExistence type="inferred from homology"/>
<feature type="transmembrane region" description="Helical" evidence="13">
    <location>
        <begin position="52"/>
        <end position="73"/>
    </location>
</feature>
<keyword evidence="3 12" id="KW-0813">Transport</keyword>
<keyword evidence="15" id="KW-1185">Reference proteome</keyword>
<evidence type="ECO:0000256" key="13">
    <source>
        <dbReference type="SAM" id="Phobius"/>
    </source>
</evidence>
<dbReference type="PANTHER" id="PTHR11690:SF247">
    <property type="entry name" value="PICKPOCKET 23, ISOFORM C"/>
    <property type="match status" value="1"/>
</dbReference>
<protein>
    <recommendedName>
        <fullName evidence="16">Sodium channel protein Nach</fullName>
    </recommendedName>
</protein>
<evidence type="ECO:0000256" key="4">
    <source>
        <dbReference type="ARBA" id="ARBA00022461"/>
    </source>
</evidence>
<keyword evidence="7" id="KW-0915">Sodium</keyword>
<evidence type="ECO:0000256" key="9">
    <source>
        <dbReference type="ARBA" id="ARBA00023136"/>
    </source>
</evidence>
<keyword evidence="5 12" id="KW-0812">Transmembrane</keyword>
<evidence type="ECO:0000313" key="14">
    <source>
        <dbReference type="EnsemblMetazoa" id="SCAU015372-PA"/>
    </source>
</evidence>
<evidence type="ECO:0000256" key="11">
    <source>
        <dbReference type="ARBA" id="ARBA00023303"/>
    </source>
</evidence>
<dbReference type="AlphaFoldDB" id="A0A1I8QAM1"/>
<dbReference type="VEuPathDB" id="VectorBase:SCAU015372"/>
<evidence type="ECO:0000256" key="12">
    <source>
        <dbReference type="RuleBase" id="RU000679"/>
    </source>
</evidence>